<keyword evidence="3" id="KW-1185">Reference proteome</keyword>
<proteinExistence type="predicted"/>
<evidence type="ECO:0000313" key="3">
    <source>
        <dbReference type="Proteomes" id="UP000199029"/>
    </source>
</evidence>
<evidence type="ECO:0000256" key="1">
    <source>
        <dbReference type="SAM" id="Phobius"/>
    </source>
</evidence>
<name>A0A1I5YXA1_HYMAR</name>
<accession>A0A1I5YXA1</accession>
<sequence length="389" mass="43335">MAAFVSTLALLVPVILTALLVWKLVPFRWLKSGLITFCGAFCVWQLYYCWEDATGRAAERHYQQVKQVLATPRMWIDSSRLNGEQSIIALSLLGEGLVNYSVRFPAQRDEARQLTENALLALISPEGCPFENIRDTVAWRRRDDNLYLSHLNLLLGSYTQQLRADQANPYTQLHAQLSRHLAARLQAAPTRNAPSYGTTPDSLWVADNAVTLQSLFLRDALCSTAGSASLQRQWIHFIDSTGSTAKGLPFSELTRRRPPRGCANAWIGKYAAAYAPAFSADLWKKHKQDFKYNLGVASLFREYPPGYDLPADYDSGPMVLGVGASATGLALVGAKYQADYYTYYQLINSIKVAELAARMLTYCSHNDEWTQASGGWLSQAIQFSATARI</sequence>
<protein>
    <submittedName>
        <fullName evidence="2">Uncharacterized protein</fullName>
    </submittedName>
</protein>
<dbReference type="EMBL" id="FOXS01000003">
    <property type="protein sequence ID" value="SFQ48665.1"/>
    <property type="molecule type" value="Genomic_DNA"/>
</dbReference>
<keyword evidence="1" id="KW-0472">Membrane</keyword>
<reference evidence="3" key="1">
    <citation type="submission" date="2016-10" db="EMBL/GenBank/DDBJ databases">
        <authorList>
            <person name="Varghese N."/>
            <person name="Submissions S."/>
        </authorList>
    </citation>
    <scope>NUCLEOTIDE SEQUENCE [LARGE SCALE GENOMIC DNA]</scope>
    <source>
        <strain evidence="3">OR362-8,ATCC BAA-1266,JCM 13504</strain>
    </source>
</reference>
<feature type="transmembrane region" description="Helical" evidence="1">
    <location>
        <begin position="33"/>
        <end position="50"/>
    </location>
</feature>
<dbReference type="Proteomes" id="UP000199029">
    <property type="component" value="Unassembled WGS sequence"/>
</dbReference>
<gene>
    <name evidence="2" type="ORF">SAMN04515668_2506</name>
</gene>
<evidence type="ECO:0000313" key="2">
    <source>
        <dbReference type="EMBL" id="SFQ48665.1"/>
    </source>
</evidence>
<organism evidence="2 3">
    <name type="scientific">Hymenobacter arizonensis</name>
    <name type="common">Siccationidurans arizonensis</name>
    <dbReference type="NCBI Taxonomy" id="1227077"/>
    <lineage>
        <taxon>Bacteria</taxon>
        <taxon>Pseudomonadati</taxon>
        <taxon>Bacteroidota</taxon>
        <taxon>Cytophagia</taxon>
        <taxon>Cytophagales</taxon>
        <taxon>Hymenobacteraceae</taxon>
        <taxon>Hymenobacter</taxon>
    </lineage>
</organism>
<dbReference type="AlphaFoldDB" id="A0A1I5YXA1"/>
<keyword evidence="1" id="KW-0812">Transmembrane</keyword>
<keyword evidence="1" id="KW-1133">Transmembrane helix</keyword>